<feature type="transmembrane region" description="Helical" evidence="6">
    <location>
        <begin position="425"/>
        <end position="442"/>
    </location>
</feature>
<dbReference type="STRING" id="762967.HMPREF9440_00514"/>
<dbReference type="Proteomes" id="UP000004956">
    <property type="component" value="Unassembled WGS sequence"/>
</dbReference>
<dbReference type="Gene3D" id="1.10.4160.10">
    <property type="entry name" value="Hydantoin permease"/>
    <property type="match status" value="1"/>
</dbReference>
<sequence length="476" mass="52642">MMTDHLHGVDTESVLANEDLLPTKQTWNWYNIFAFWMSDVHSAGGYVFAGTLFSLGLAGWQVFVSLILGIVIVQILANIIGVPSQRYAVPFPVMSRMTYGVYGSNTPALIRGIIAVVWYGIQTYLASAALLVVVLYYFPELQPMAEVKFLGLSHLGWWCFIAMWLAQTALFLARMDVIRRFIDWAGPAVYVVMVILMIYVIAEAGWENISFSLSERTLTPPEVIWNIILGAALIVSYFAGPTLHYGDFSRYCKSLKDMRRGNFWGLPINFVFFSSIAVITISGTPAVFGQMLIDPIALMGHLDNKWAVLLLGFTLLTATVGVNIVANFISAAFDISNVFPKVITWRRGGLIAAVVSVLILPWNLFSTPEVIHHTIDLLAGFIGPIYGIMIVDFYAVKHRIVHVPDLYNTSSDGRYWYKKGVNPRAVAALIPAGLCSVGALLVPGGISNFSFFIGVAVSSLLYYLINRDLINGQPQS</sequence>
<gene>
    <name evidence="7" type="ORF">HMPREF9440_00514</name>
</gene>
<evidence type="ECO:0000256" key="3">
    <source>
        <dbReference type="ARBA" id="ARBA00022692"/>
    </source>
</evidence>
<evidence type="ECO:0000256" key="4">
    <source>
        <dbReference type="ARBA" id="ARBA00022989"/>
    </source>
</evidence>
<dbReference type="PANTHER" id="PTHR30618:SF6">
    <property type="entry name" value="NCS1 FAMILY NUCLEOBASE:CATION SYMPORTER-1"/>
    <property type="match status" value="1"/>
</dbReference>
<protein>
    <submittedName>
        <fullName evidence="7">NCS1 nucleoside transporter family protein</fullName>
    </submittedName>
</protein>
<dbReference type="InterPro" id="IPR001248">
    <property type="entry name" value="Pur-cyt_permease"/>
</dbReference>
<evidence type="ECO:0000313" key="8">
    <source>
        <dbReference type="Proteomes" id="UP000004956"/>
    </source>
</evidence>
<evidence type="ECO:0000313" key="7">
    <source>
        <dbReference type="EMBL" id="EHY32097.1"/>
    </source>
</evidence>
<feature type="transmembrane region" description="Helical" evidence="6">
    <location>
        <begin position="150"/>
        <end position="172"/>
    </location>
</feature>
<feature type="transmembrane region" description="Helical" evidence="6">
    <location>
        <begin position="448"/>
        <end position="465"/>
    </location>
</feature>
<dbReference type="Pfam" id="PF02133">
    <property type="entry name" value="Transp_cyt_pur"/>
    <property type="match status" value="1"/>
</dbReference>
<dbReference type="PATRIC" id="fig|762967.3.peg.423"/>
<dbReference type="RefSeq" id="WP_008541060.1">
    <property type="nucleotide sequence ID" value="NZ_JH604885.1"/>
</dbReference>
<dbReference type="GO" id="GO:0005886">
    <property type="term" value="C:plasma membrane"/>
    <property type="evidence" value="ECO:0007669"/>
    <property type="project" value="TreeGrafter"/>
</dbReference>
<dbReference type="InterPro" id="IPR045225">
    <property type="entry name" value="Uracil/uridine/allantoin_perm"/>
</dbReference>
<feature type="transmembrane region" description="Helical" evidence="6">
    <location>
        <begin position="263"/>
        <end position="288"/>
    </location>
</feature>
<dbReference type="EMBL" id="AFBQ01000059">
    <property type="protein sequence ID" value="EHY32097.1"/>
    <property type="molecule type" value="Genomic_DNA"/>
</dbReference>
<feature type="transmembrane region" description="Helical" evidence="6">
    <location>
        <begin position="116"/>
        <end position="138"/>
    </location>
</feature>
<evidence type="ECO:0000256" key="2">
    <source>
        <dbReference type="ARBA" id="ARBA00008974"/>
    </source>
</evidence>
<dbReference type="PANTHER" id="PTHR30618">
    <property type="entry name" value="NCS1 FAMILY PURINE/PYRIMIDINE TRANSPORTER"/>
    <property type="match status" value="1"/>
</dbReference>
<comment type="caution">
    <text evidence="7">The sequence shown here is derived from an EMBL/GenBank/DDBJ whole genome shotgun (WGS) entry which is preliminary data.</text>
</comment>
<comment type="similarity">
    <text evidence="2">Belongs to the purine-cytosine permease (2.A.39) family.</text>
</comment>
<dbReference type="AlphaFoldDB" id="H3KCR1"/>
<reference evidence="7 8" key="1">
    <citation type="submission" date="2011-11" db="EMBL/GenBank/DDBJ databases">
        <authorList>
            <person name="Weinstock G."/>
            <person name="Sodergren E."/>
            <person name="Clifton S."/>
            <person name="Fulton L."/>
            <person name="Fulton B."/>
            <person name="Courtney L."/>
            <person name="Fronick C."/>
            <person name="Harrison M."/>
            <person name="Strong C."/>
            <person name="Farmer C."/>
            <person name="Delahaunty K."/>
            <person name="Markovic C."/>
            <person name="Hall O."/>
            <person name="Minx P."/>
            <person name="Tomlinson C."/>
            <person name="Mitreva M."/>
            <person name="Hou S."/>
            <person name="Chen J."/>
            <person name="Wollam A."/>
            <person name="Pepin K.H."/>
            <person name="Johnson M."/>
            <person name="Bhonagiri V."/>
            <person name="Zhang X."/>
            <person name="Suruliraj S."/>
            <person name="Warren W."/>
            <person name="Chinwalla A."/>
            <person name="Mardis E.R."/>
            <person name="Wilson R.K."/>
        </authorList>
    </citation>
    <scope>NUCLEOTIDE SEQUENCE [LARGE SCALE GENOMIC DNA]</scope>
    <source>
        <strain evidence="7 8">YIT 11816</strain>
    </source>
</reference>
<keyword evidence="4 6" id="KW-1133">Transmembrane helix</keyword>
<keyword evidence="8" id="KW-1185">Reference proteome</keyword>
<feature type="transmembrane region" description="Helical" evidence="6">
    <location>
        <begin position="308"/>
        <end position="333"/>
    </location>
</feature>
<evidence type="ECO:0000256" key="1">
    <source>
        <dbReference type="ARBA" id="ARBA00004141"/>
    </source>
</evidence>
<evidence type="ECO:0000256" key="5">
    <source>
        <dbReference type="ARBA" id="ARBA00023136"/>
    </source>
</evidence>
<proteinExistence type="inferred from homology"/>
<accession>H3KCR1</accession>
<dbReference type="CDD" id="cd11555">
    <property type="entry name" value="SLC-NCS1sbd_u1"/>
    <property type="match status" value="1"/>
</dbReference>
<comment type="subcellular location">
    <subcellularLocation>
        <location evidence="1">Membrane</location>
        <topology evidence="1">Multi-pass membrane protein</topology>
    </subcellularLocation>
</comment>
<keyword evidence="3 6" id="KW-0812">Transmembrane</keyword>
<organism evidence="7 8">
    <name type="scientific">Sutterella parvirubra YIT 11816</name>
    <dbReference type="NCBI Taxonomy" id="762967"/>
    <lineage>
        <taxon>Bacteria</taxon>
        <taxon>Pseudomonadati</taxon>
        <taxon>Pseudomonadota</taxon>
        <taxon>Betaproteobacteria</taxon>
        <taxon>Burkholderiales</taxon>
        <taxon>Sutterellaceae</taxon>
        <taxon>Sutterella</taxon>
    </lineage>
</organism>
<feature type="transmembrane region" description="Helical" evidence="6">
    <location>
        <begin position="46"/>
        <end position="77"/>
    </location>
</feature>
<name>H3KCR1_9BURK</name>
<evidence type="ECO:0000256" key="6">
    <source>
        <dbReference type="SAM" id="Phobius"/>
    </source>
</evidence>
<feature type="transmembrane region" description="Helical" evidence="6">
    <location>
        <begin position="184"/>
        <end position="202"/>
    </location>
</feature>
<feature type="transmembrane region" description="Helical" evidence="6">
    <location>
        <begin position="345"/>
        <end position="365"/>
    </location>
</feature>
<feature type="transmembrane region" description="Helical" evidence="6">
    <location>
        <begin position="377"/>
        <end position="396"/>
    </location>
</feature>
<dbReference type="GO" id="GO:0015205">
    <property type="term" value="F:nucleobase transmembrane transporter activity"/>
    <property type="evidence" value="ECO:0007669"/>
    <property type="project" value="TreeGrafter"/>
</dbReference>
<feature type="transmembrane region" description="Helical" evidence="6">
    <location>
        <begin position="222"/>
        <end position="243"/>
    </location>
</feature>
<keyword evidence="5 6" id="KW-0472">Membrane</keyword>
<dbReference type="HOGENOM" id="CLU_021555_0_2_4"/>